<dbReference type="InterPro" id="IPR006143">
    <property type="entry name" value="RND_pump_MFP"/>
</dbReference>
<dbReference type="RefSeq" id="WP_263123382.1">
    <property type="nucleotide sequence ID" value="NZ_CP106753.1"/>
</dbReference>
<evidence type="ECO:0000259" key="8">
    <source>
        <dbReference type="Pfam" id="PF25975"/>
    </source>
</evidence>
<dbReference type="Pfam" id="PF25954">
    <property type="entry name" value="Beta-barrel_RND_2"/>
    <property type="match status" value="1"/>
</dbReference>
<feature type="domain" description="CusB-like beta-barrel" evidence="6">
    <location>
        <begin position="275"/>
        <end position="349"/>
    </location>
</feature>
<feature type="domain" description="CzcB-like C-terminal circularly permuted SH3-like" evidence="8">
    <location>
        <begin position="356"/>
        <end position="416"/>
    </location>
</feature>
<dbReference type="InterPro" id="IPR058647">
    <property type="entry name" value="BSH_CzcB-like"/>
</dbReference>
<dbReference type="InterPro" id="IPR058648">
    <property type="entry name" value="HH_CzcB-like"/>
</dbReference>
<feature type="domain" description="CzcB-like barrel-sandwich hybrid" evidence="7">
    <location>
        <begin position="127"/>
        <end position="271"/>
    </location>
</feature>
<feature type="compositionally biased region" description="Basic and acidic residues" evidence="4">
    <location>
        <begin position="41"/>
        <end position="81"/>
    </location>
</feature>
<feature type="coiled-coil region" evidence="3">
    <location>
        <begin position="194"/>
        <end position="221"/>
    </location>
</feature>
<evidence type="ECO:0000256" key="2">
    <source>
        <dbReference type="ARBA" id="ARBA00022448"/>
    </source>
</evidence>
<organism evidence="9 10">
    <name type="scientific">Chitiniphilus purpureus</name>
    <dbReference type="NCBI Taxonomy" id="2981137"/>
    <lineage>
        <taxon>Bacteria</taxon>
        <taxon>Pseudomonadati</taxon>
        <taxon>Pseudomonadota</taxon>
        <taxon>Betaproteobacteria</taxon>
        <taxon>Neisseriales</taxon>
        <taxon>Chitinibacteraceae</taxon>
        <taxon>Chitiniphilus</taxon>
    </lineage>
</organism>
<evidence type="ECO:0000256" key="3">
    <source>
        <dbReference type="SAM" id="Coils"/>
    </source>
</evidence>
<dbReference type="PANTHER" id="PTHR30097">
    <property type="entry name" value="CATION EFFLUX SYSTEM PROTEIN CUSB"/>
    <property type="match status" value="1"/>
</dbReference>
<dbReference type="Pfam" id="PF25973">
    <property type="entry name" value="BSH_CzcB"/>
    <property type="match status" value="1"/>
</dbReference>
<dbReference type="NCBIfam" id="TIGR01730">
    <property type="entry name" value="RND_mfp"/>
    <property type="match status" value="1"/>
</dbReference>
<dbReference type="EMBL" id="CP106753">
    <property type="protein sequence ID" value="UXY14082.1"/>
    <property type="molecule type" value="Genomic_DNA"/>
</dbReference>
<dbReference type="PANTHER" id="PTHR30097:SF4">
    <property type="entry name" value="SLR6042 PROTEIN"/>
    <property type="match status" value="1"/>
</dbReference>
<name>A0ABY6DID0_9NEIS</name>
<dbReference type="Proteomes" id="UP001061302">
    <property type="component" value="Chromosome"/>
</dbReference>
<dbReference type="Gene3D" id="2.40.30.170">
    <property type="match status" value="1"/>
</dbReference>
<gene>
    <name evidence="9" type="ORF">N8I74_12205</name>
</gene>
<feature type="region of interest" description="Disordered" evidence="4">
    <location>
        <begin position="38"/>
        <end position="85"/>
    </location>
</feature>
<feature type="domain" description="CzcB-like alpha-helical hairpin" evidence="5">
    <location>
        <begin position="165"/>
        <end position="223"/>
    </location>
</feature>
<evidence type="ECO:0000256" key="1">
    <source>
        <dbReference type="ARBA" id="ARBA00009477"/>
    </source>
</evidence>
<evidence type="ECO:0000259" key="5">
    <source>
        <dbReference type="Pfam" id="PF25893"/>
    </source>
</evidence>
<evidence type="ECO:0000259" key="6">
    <source>
        <dbReference type="Pfam" id="PF25954"/>
    </source>
</evidence>
<dbReference type="InterPro" id="IPR058792">
    <property type="entry name" value="Beta-barrel_RND_2"/>
</dbReference>
<evidence type="ECO:0000313" key="9">
    <source>
        <dbReference type="EMBL" id="UXY14082.1"/>
    </source>
</evidence>
<sequence>MQHKQTILITLLTAAIAGVAGYAIRGVTEAPAHAAGLQEGGHADHAGEEKHAEDSHDHGAGHGDGHGHDGKAADGKAGEGEEHGEEGLVMTQARLRQAGITIETAGPGELGDAVPLPGELRFNQDRLTEVTPRLAAVAVSVHRNLGDTVKRGDLLAVLESQTLAEWRSAYLANRKRAQLARITYQREQKLWQDKVTAEQDYLAAQKELDEAEIALQASKDRLASIGAALPGANRSLARYELRAPLDGTVIEKHLTAGEAVKEDATLFQIADLSDVWAEFAVYPRNLEQIKLGQQVTVRAGEGGIAATGKVAYIGALVGEKTRTATARVTLPNPDGRLRPGMFVNIEVAQGHIKVPVAVKADAIQSVEGRNVVFVREGERFEPRPVVLGRQTGSLIEIRSGLKSGQRYAAANSFVVKAELGKATAEHSH</sequence>
<dbReference type="Gene3D" id="1.10.287.470">
    <property type="entry name" value="Helix hairpin bin"/>
    <property type="match status" value="1"/>
</dbReference>
<dbReference type="Gene3D" id="2.40.420.20">
    <property type="match status" value="1"/>
</dbReference>
<dbReference type="Pfam" id="PF25975">
    <property type="entry name" value="CzcB_C"/>
    <property type="match status" value="1"/>
</dbReference>
<keyword evidence="2" id="KW-0813">Transport</keyword>
<dbReference type="InterPro" id="IPR058649">
    <property type="entry name" value="CzcB_C"/>
</dbReference>
<dbReference type="SUPFAM" id="SSF111369">
    <property type="entry name" value="HlyD-like secretion proteins"/>
    <property type="match status" value="1"/>
</dbReference>
<evidence type="ECO:0000256" key="4">
    <source>
        <dbReference type="SAM" id="MobiDB-lite"/>
    </source>
</evidence>
<evidence type="ECO:0000259" key="7">
    <source>
        <dbReference type="Pfam" id="PF25973"/>
    </source>
</evidence>
<dbReference type="InterPro" id="IPR051909">
    <property type="entry name" value="MFP_Cation_Efflux"/>
</dbReference>
<comment type="similarity">
    <text evidence="1">Belongs to the membrane fusion protein (MFP) (TC 8.A.1) family.</text>
</comment>
<proteinExistence type="inferred from homology"/>
<evidence type="ECO:0000313" key="10">
    <source>
        <dbReference type="Proteomes" id="UP001061302"/>
    </source>
</evidence>
<keyword evidence="10" id="KW-1185">Reference proteome</keyword>
<reference evidence="9" key="1">
    <citation type="submission" date="2022-10" db="EMBL/GenBank/DDBJ databases">
        <title>Chitiniphilus purpureus sp. nov., a novel chitin-degrading bacterium isolated from crawfish pond sediment.</title>
        <authorList>
            <person name="Li K."/>
        </authorList>
    </citation>
    <scope>NUCLEOTIDE SEQUENCE</scope>
    <source>
        <strain evidence="9">CD1</strain>
    </source>
</reference>
<dbReference type="Pfam" id="PF25893">
    <property type="entry name" value="HH_CzcB"/>
    <property type="match status" value="1"/>
</dbReference>
<accession>A0ABY6DID0</accession>
<protein>
    <submittedName>
        <fullName evidence="9">Efflux RND transporter periplasmic adaptor subunit</fullName>
    </submittedName>
</protein>
<keyword evidence="3" id="KW-0175">Coiled coil</keyword>